<gene>
    <name evidence="3" type="ORF">EO081_06035</name>
</gene>
<evidence type="ECO:0000256" key="2">
    <source>
        <dbReference type="ARBA" id="ARBA00022801"/>
    </source>
</evidence>
<dbReference type="Proteomes" id="UP000292347">
    <property type="component" value="Unassembled WGS sequence"/>
</dbReference>
<accession>A0A4Q2J0G3</accession>
<dbReference type="RefSeq" id="WP_129340966.1">
    <property type="nucleotide sequence ID" value="NZ_JACIDD010000001.1"/>
</dbReference>
<dbReference type="SUPFAM" id="SSF53474">
    <property type="entry name" value="alpha/beta-Hydrolases"/>
    <property type="match status" value="2"/>
</dbReference>
<dbReference type="AlphaFoldDB" id="A0A4Q2J0G3"/>
<dbReference type="InterPro" id="IPR050955">
    <property type="entry name" value="Plant_Biomass_Hydrol_Est"/>
</dbReference>
<evidence type="ECO:0000313" key="3">
    <source>
        <dbReference type="EMBL" id="RXZ35193.1"/>
    </source>
</evidence>
<dbReference type="Gene3D" id="3.40.50.1820">
    <property type="entry name" value="alpha/beta hydrolase"/>
    <property type="match status" value="1"/>
</dbReference>
<dbReference type="OrthoDB" id="9767239at2"/>
<name>A0A4Q2J0G3_9SPHN</name>
<organism evidence="3 4">
    <name type="scientific">Sphingomonas desiccabilis</name>
    <dbReference type="NCBI Taxonomy" id="429134"/>
    <lineage>
        <taxon>Bacteria</taxon>
        <taxon>Pseudomonadati</taxon>
        <taxon>Pseudomonadota</taxon>
        <taxon>Alphaproteobacteria</taxon>
        <taxon>Sphingomonadales</taxon>
        <taxon>Sphingomonadaceae</taxon>
        <taxon>Sphingomonas</taxon>
    </lineage>
</organism>
<proteinExistence type="predicted"/>
<keyword evidence="2" id="KW-0378">Hydrolase</keyword>
<sequence length="386" mass="41554">MRNLSDTIKRLATTRNATDLHWNVSGPDRLTDLSDFGSNPGNLRARFYVPEALAHNAPLVVVLHGCTQSAGGYDLGSGWSQMADRFGFALLFPEQQRANNPNLCFNWFSPEDTARGSGEALSIRQMVDTVLHKHRIDKSRIFVTGLSAGGAMTSVMLATYPEVFAGGAIIAGLPFGCAQTMPQAFDRMRGHKIPDRAELAELVRGASDHSGKWPTVSVWHGTADSTVNAANAAAVLEQWCALHGVGPRPSRTESARGYPRRVWCDAEGREVIEEYSITGMGHGTPIEVSGDEGCGKEGPFMLEASISSTRHLCRFWGLDCAADSEAPLDTSARFAFRELAPAADRSGAEVGTRARVEPQGVSHPAPTIEGVGKVIEDALRKAGLMH</sequence>
<protein>
    <submittedName>
        <fullName evidence="3">PHB depolymerase family esterase</fullName>
    </submittedName>
</protein>
<dbReference type="NCBIfam" id="TIGR01840">
    <property type="entry name" value="esterase_phb"/>
    <property type="match status" value="1"/>
</dbReference>
<evidence type="ECO:0000313" key="4">
    <source>
        <dbReference type="Proteomes" id="UP000292347"/>
    </source>
</evidence>
<dbReference type="InterPro" id="IPR029058">
    <property type="entry name" value="AB_hydrolase_fold"/>
</dbReference>
<reference evidence="3 4" key="1">
    <citation type="submission" date="2019-01" db="EMBL/GenBank/DDBJ databases">
        <title>Sphingomonas mucosissima sp. nov. and Sphingomonas desiccabilis sp. nov., from biological soil crusts in the Colorado Plateau, USA.</title>
        <authorList>
            <person name="Zhu D."/>
        </authorList>
    </citation>
    <scope>NUCLEOTIDE SEQUENCE [LARGE SCALE GENOMIC DNA]</scope>
    <source>
        <strain evidence="3 4">CP1D</strain>
    </source>
</reference>
<dbReference type="Pfam" id="PF10503">
    <property type="entry name" value="Esterase_PHB"/>
    <property type="match status" value="1"/>
</dbReference>
<comment type="caution">
    <text evidence="3">The sequence shown here is derived from an EMBL/GenBank/DDBJ whole genome shotgun (WGS) entry which is preliminary data.</text>
</comment>
<dbReference type="PANTHER" id="PTHR43037">
    <property type="entry name" value="UNNAMED PRODUCT-RELATED"/>
    <property type="match status" value="1"/>
</dbReference>
<keyword evidence="1" id="KW-0732">Signal</keyword>
<evidence type="ECO:0000256" key="1">
    <source>
        <dbReference type="ARBA" id="ARBA00022729"/>
    </source>
</evidence>
<dbReference type="GO" id="GO:0016787">
    <property type="term" value="F:hydrolase activity"/>
    <property type="evidence" value="ECO:0007669"/>
    <property type="project" value="UniProtKB-KW"/>
</dbReference>
<dbReference type="EMBL" id="SDPT01000001">
    <property type="protein sequence ID" value="RXZ35193.1"/>
    <property type="molecule type" value="Genomic_DNA"/>
</dbReference>
<dbReference type="PANTHER" id="PTHR43037:SF1">
    <property type="entry name" value="BLL1128 PROTEIN"/>
    <property type="match status" value="1"/>
</dbReference>
<dbReference type="GO" id="GO:0005576">
    <property type="term" value="C:extracellular region"/>
    <property type="evidence" value="ECO:0007669"/>
    <property type="project" value="InterPro"/>
</dbReference>
<dbReference type="InterPro" id="IPR010126">
    <property type="entry name" value="Esterase_phb"/>
</dbReference>
<keyword evidence="4" id="KW-1185">Reference proteome</keyword>